<dbReference type="InterPro" id="IPR015943">
    <property type="entry name" value="WD40/YVTN_repeat-like_dom_sf"/>
</dbReference>
<dbReference type="GO" id="GO:1990757">
    <property type="term" value="F:ubiquitin ligase activator activity"/>
    <property type="evidence" value="ECO:0007669"/>
    <property type="project" value="TreeGrafter"/>
</dbReference>
<protein>
    <submittedName>
        <fullName evidence="5">Meiosis-specific APC/C activator protein AMA1</fullName>
    </submittedName>
</protein>
<feature type="repeat" description="WD" evidence="3">
    <location>
        <begin position="241"/>
        <end position="279"/>
    </location>
</feature>
<dbReference type="InterPro" id="IPR036322">
    <property type="entry name" value="WD40_repeat_dom_sf"/>
</dbReference>
<accession>A0A2T0FG58</accession>
<dbReference type="OrthoDB" id="10263272at2759"/>
<dbReference type="STRING" id="45607.A0A2T0FG58"/>
<gene>
    <name evidence="5" type="ORF">B9G98_01584</name>
</gene>
<proteinExistence type="predicted"/>
<dbReference type="RefSeq" id="XP_024663910.1">
    <property type="nucleotide sequence ID" value="XM_024808142.1"/>
</dbReference>
<dbReference type="GeneID" id="36515333"/>
<dbReference type="EMBL" id="NDIQ01000001">
    <property type="protein sequence ID" value="PRT53964.1"/>
    <property type="molecule type" value="Genomic_DNA"/>
</dbReference>
<evidence type="ECO:0000313" key="6">
    <source>
        <dbReference type="Proteomes" id="UP000238350"/>
    </source>
</evidence>
<feature type="region of interest" description="Disordered" evidence="4">
    <location>
        <begin position="31"/>
        <end position="64"/>
    </location>
</feature>
<dbReference type="GO" id="GO:0031145">
    <property type="term" value="P:anaphase-promoting complex-dependent catabolic process"/>
    <property type="evidence" value="ECO:0007669"/>
    <property type="project" value="TreeGrafter"/>
</dbReference>
<dbReference type="AlphaFoldDB" id="A0A2T0FG58"/>
<evidence type="ECO:0000256" key="3">
    <source>
        <dbReference type="PROSITE-ProRule" id="PRU00221"/>
    </source>
</evidence>
<dbReference type="PANTHER" id="PTHR19918:SF5">
    <property type="entry name" value="MEIOSIS-SPECIFIC APC_C ACTIVATOR PROTEIN AMA1"/>
    <property type="match status" value="1"/>
</dbReference>
<dbReference type="PANTHER" id="PTHR19918">
    <property type="entry name" value="CELL DIVISION CYCLE 20 CDC20 FIZZY -RELATED"/>
    <property type="match status" value="1"/>
</dbReference>
<evidence type="ECO:0000256" key="1">
    <source>
        <dbReference type="ARBA" id="ARBA00022574"/>
    </source>
</evidence>
<reference evidence="5 6" key="1">
    <citation type="submission" date="2017-04" db="EMBL/GenBank/DDBJ databases">
        <title>Genome sequencing of [Candida] sorbophila.</title>
        <authorList>
            <person name="Ahn J.O."/>
        </authorList>
    </citation>
    <scope>NUCLEOTIDE SEQUENCE [LARGE SCALE GENOMIC DNA]</scope>
    <source>
        <strain evidence="5 6">DS02</strain>
    </source>
</reference>
<dbReference type="PROSITE" id="PS50082">
    <property type="entry name" value="WD_REPEATS_2"/>
    <property type="match status" value="1"/>
</dbReference>
<sequence>MDRFITSRTPTLQHESVQNIELAQALGISLSNHSSPTARPRSPPKASSLAPPDSPRTPTRASLAPRRRLALLRDSPALFADSPSRAPPNSPLQPSRRVHSLFRVDAYGLRDDFYSTLLAYDPVNDIYAMGIDNSVRLWSAQFGQEPVMLPHSYGAVLCLAISSTGILAVAYANGMVCIYNAMLHLFIGRHTVCSPMTCLAWPATGSDVLYLGSTKGHLVMFKLKNVNGHLTFKSVLMGFKHRAQICSITLNPTGTYLSVGANDGLTSAWEVLPDQTVKFLYWAPHKTAVRAIAFCPWAPYLVATGGGRQDQRVRIWDIRDGNSMLYDFKVGGQVTALVWLAKWELFVGLGHGQVPRSRLIGAVFSLPSCQLVEEIQGCNSRTLIAVPALPHGVCCALSGRKLMMFQWKPDENPCGVSNIIAAPTNDPVIR</sequence>
<comment type="caution">
    <text evidence="5">The sequence shown here is derived from an EMBL/GenBank/DDBJ whole genome shotgun (WGS) entry which is preliminary data.</text>
</comment>
<dbReference type="SUPFAM" id="SSF50978">
    <property type="entry name" value="WD40 repeat-like"/>
    <property type="match status" value="1"/>
</dbReference>
<keyword evidence="6" id="KW-1185">Reference proteome</keyword>
<keyword evidence="2" id="KW-0677">Repeat</keyword>
<evidence type="ECO:0000256" key="2">
    <source>
        <dbReference type="ARBA" id="ARBA00022737"/>
    </source>
</evidence>
<dbReference type="SMART" id="SM00320">
    <property type="entry name" value="WD40"/>
    <property type="match status" value="4"/>
</dbReference>
<dbReference type="GO" id="GO:0005680">
    <property type="term" value="C:anaphase-promoting complex"/>
    <property type="evidence" value="ECO:0007669"/>
    <property type="project" value="TreeGrafter"/>
</dbReference>
<dbReference type="InterPro" id="IPR001680">
    <property type="entry name" value="WD40_rpt"/>
</dbReference>
<dbReference type="GO" id="GO:1905786">
    <property type="term" value="P:positive regulation of anaphase-promoting complex-dependent catabolic process"/>
    <property type="evidence" value="ECO:0007669"/>
    <property type="project" value="TreeGrafter"/>
</dbReference>
<dbReference type="GO" id="GO:0010997">
    <property type="term" value="F:anaphase-promoting complex binding"/>
    <property type="evidence" value="ECO:0007669"/>
    <property type="project" value="InterPro"/>
</dbReference>
<dbReference type="Gene3D" id="2.130.10.10">
    <property type="entry name" value="YVTN repeat-like/Quinoprotein amine dehydrogenase"/>
    <property type="match status" value="1"/>
</dbReference>
<dbReference type="InterPro" id="IPR033010">
    <property type="entry name" value="Cdc20/Fizzy"/>
</dbReference>
<name>A0A2T0FG58_9ASCO</name>
<evidence type="ECO:0000256" key="4">
    <source>
        <dbReference type="SAM" id="MobiDB-lite"/>
    </source>
</evidence>
<evidence type="ECO:0000313" key="5">
    <source>
        <dbReference type="EMBL" id="PRT53964.1"/>
    </source>
</evidence>
<keyword evidence="1 3" id="KW-0853">WD repeat</keyword>
<dbReference type="Pfam" id="PF00400">
    <property type="entry name" value="WD40"/>
    <property type="match status" value="2"/>
</dbReference>
<dbReference type="Proteomes" id="UP000238350">
    <property type="component" value="Unassembled WGS sequence"/>
</dbReference>
<organism evidence="5 6">
    <name type="scientific">Wickerhamiella sorbophila</name>
    <dbReference type="NCBI Taxonomy" id="45607"/>
    <lineage>
        <taxon>Eukaryota</taxon>
        <taxon>Fungi</taxon>
        <taxon>Dikarya</taxon>
        <taxon>Ascomycota</taxon>
        <taxon>Saccharomycotina</taxon>
        <taxon>Dipodascomycetes</taxon>
        <taxon>Dipodascales</taxon>
        <taxon>Trichomonascaceae</taxon>
        <taxon>Wickerhamiella</taxon>
    </lineage>
</organism>